<accession>A0ABU7D857</accession>
<feature type="transmembrane region" description="Helical" evidence="1">
    <location>
        <begin position="70"/>
        <end position="95"/>
    </location>
</feature>
<dbReference type="Proteomes" id="UP001352852">
    <property type="component" value="Unassembled WGS sequence"/>
</dbReference>
<keyword evidence="1" id="KW-1133">Transmembrane helix</keyword>
<keyword evidence="1" id="KW-0472">Membrane</keyword>
<protein>
    <submittedName>
        <fullName evidence="2">Uncharacterized protein</fullName>
    </submittedName>
</protein>
<keyword evidence="3" id="KW-1185">Reference proteome</keyword>
<evidence type="ECO:0000313" key="3">
    <source>
        <dbReference type="Proteomes" id="UP001352852"/>
    </source>
</evidence>
<name>A0ABU7D857_9TELE</name>
<evidence type="ECO:0000256" key="1">
    <source>
        <dbReference type="SAM" id="Phobius"/>
    </source>
</evidence>
<comment type="caution">
    <text evidence="2">The sequence shown here is derived from an EMBL/GenBank/DDBJ whole genome shotgun (WGS) entry which is preliminary data.</text>
</comment>
<evidence type="ECO:0000313" key="2">
    <source>
        <dbReference type="EMBL" id="MED6271307.1"/>
    </source>
</evidence>
<keyword evidence="1" id="KW-0812">Transmembrane</keyword>
<dbReference type="EMBL" id="JAHUTJ010018080">
    <property type="protein sequence ID" value="MED6271307.1"/>
    <property type="molecule type" value="Genomic_DNA"/>
</dbReference>
<proteinExistence type="predicted"/>
<gene>
    <name evidence="2" type="ORF">CHARACLAT_018926</name>
</gene>
<sequence>MYNGELRLPSLTATQISQICYFLLVIVPSVITLHTIEPKLEQQMSRKGLFFITMLESKKRSHKMLATIELCLLLIVLDYCPTGGYFWSLILILLAKQRPSSVSKLVKIVVREVNRNFYGMWNVF</sequence>
<organism evidence="2 3">
    <name type="scientific">Characodon lateralis</name>
    <dbReference type="NCBI Taxonomy" id="208331"/>
    <lineage>
        <taxon>Eukaryota</taxon>
        <taxon>Metazoa</taxon>
        <taxon>Chordata</taxon>
        <taxon>Craniata</taxon>
        <taxon>Vertebrata</taxon>
        <taxon>Euteleostomi</taxon>
        <taxon>Actinopterygii</taxon>
        <taxon>Neopterygii</taxon>
        <taxon>Teleostei</taxon>
        <taxon>Neoteleostei</taxon>
        <taxon>Acanthomorphata</taxon>
        <taxon>Ovalentaria</taxon>
        <taxon>Atherinomorphae</taxon>
        <taxon>Cyprinodontiformes</taxon>
        <taxon>Goodeidae</taxon>
        <taxon>Characodon</taxon>
    </lineage>
</organism>
<feature type="transmembrane region" description="Helical" evidence="1">
    <location>
        <begin position="16"/>
        <end position="36"/>
    </location>
</feature>
<reference evidence="2 3" key="1">
    <citation type="submission" date="2021-06" db="EMBL/GenBank/DDBJ databases">
        <authorList>
            <person name="Palmer J.M."/>
        </authorList>
    </citation>
    <scope>NUCLEOTIDE SEQUENCE [LARGE SCALE GENOMIC DNA]</scope>
    <source>
        <strain evidence="2 3">CL_MEX2019</strain>
        <tissue evidence="2">Muscle</tissue>
    </source>
</reference>